<protein>
    <recommendedName>
        <fullName evidence="7">Zn(2)-C6 fungal-type domain-containing protein</fullName>
    </recommendedName>
</protein>
<dbReference type="Gene3D" id="4.10.240.10">
    <property type="entry name" value="Zn(2)-C6 fungal-type DNA-binding domain"/>
    <property type="match status" value="1"/>
</dbReference>
<keyword evidence="4" id="KW-0238">DNA-binding</keyword>
<evidence type="ECO:0000313" key="8">
    <source>
        <dbReference type="EMBL" id="PYI01632.1"/>
    </source>
</evidence>
<organism evidence="8 9">
    <name type="scientific">Aspergillus sclerotiicarbonarius (strain CBS 121057 / IBT 28362)</name>
    <dbReference type="NCBI Taxonomy" id="1448318"/>
    <lineage>
        <taxon>Eukaryota</taxon>
        <taxon>Fungi</taxon>
        <taxon>Dikarya</taxon>
        <taxon>Ascomycota</taxon>
        <taxon>Pezizomycotina</taxon>
        <taxon>Eurotiomycetes</taxon>
        <taxon>Eurotiomycetidae</taxon>
        <taxon>Eurotiales</taxon>
        <taxon>Aspergillaceae</taxon>
        <taxon>Aspergillus</taxon>
        <taxon>Aspergillus subgen. Circumdati</taxon>
    </lineage>
</organism>
<dbReference type="GO" id="GO:0005634">
    <property type="term" value="C:nucleus"/>
    <property type="evidence" value="ECO:0007669"/>
    <property type="project" value="UniProtKB-SubCell"/>
</dbReference>
<dbReference type="Pfam" id="PF00172">
    <property type="entry name" value="Zn_clus"/>
    <property type="match status" value="1"/>
</dbReference>
<evidence type="ECO:0000256" key="5">
    <source>
        <dbReference type="ARBA" id="ARBA00023163"/>
    </source>
</evidence>
<dbReference type="GO" id="GO:0000981">
    <property type="term" value="F:DNA-binding transcription factor activity, RNA polymerase II-specific"/>
    <property type="evidence" value="ECO:0007669"/>
    <property type="project" value="InterPro"/>
</dbReference>
<dbReference type="OrthoDB" id="2985014at2759"/>
<evidence type="ECO:0000256" key="1">
    <source>
        <dbReference type="ARBA" id="ARBA00004123"/>
    </source>
</evidence>
<dbReference type="CDD" id="cd00067">
    <property type="entry name" value="GAL4"/>
    <property type="match status" value="1"/>
</dbReference>
<feature type="domain" description="Zn(2)-C6 fungal-type" evidence="7">
    <location>
        <begin position="14"/>
        <end position="43"/>
    </location>
</feature>
<keyword evidence="2" id="KW-0479">Metal-binding</keyword>
<dbReference type="GO" id="GO:0003677">
    <property type="term" value="F:DNA binding"/>
    <property type="evidence" value="ECO:0007669"/>
    <property type="project" value="UniProtKB-KW"/>
</dbReference>
<dbReference type="PANTHER" id="PTHR46910:SF3">
    <property type="entry name" value="HALOTOLERANCE PROTEIN 9-RELATED"/>
    <property type="match status" value="1"/>
</dbReference>
<name>A0A319DV74_ASPSB</name>
<dbReference type="PANTHER" id="PTHR46910">
    <property type="entry name" value="TRANSCRIPTION FACTOR PDR1"/>
    <property type="match status" value="1"/>
</dbReference>
<dbReference type="Proteomes" id="UP000248423">
    <property type="component" value="Unassembled WGS sequence"/>
</dbReference>
<keyword evidence="3" id="KW-0805">Transcription regulation</keyword>
<dbReference type="GO" id="GO:0008270">
    <property type="term" value="F:zinc ion binding"/>
    <property type="evidence" value="ECO:0007669"/>
    <property type="project" value="InterPro"/>
</dbReference>
<keyword evidence="6" id="KW-0539">Nucleus</keyword>
<dbReference type="CDD" id="cd12148">
    <property type="entry name" value="fungal_TF_MHR"/>
    <property type="match status" value="1"/>
</dbReference>
<dbReference type="InterPro" id="IPR007219">
    <property type="entry name" value="XnlR_reg_dom"/>
</dbReference>
<evidence type="ECO:0000256" key="2">
    <source>
        <dbReference type="ARBA" id="ARBA00022723"/>
    </source>
</evidence>
<dbReference type="GO" id="GO:0009893">
    <property type="term" value="P:positive regulation of metabolic process"/>
    <property type="evidence" value="ECO:0007669"/>
    <property type="project" value="UniProtKB-ARBA"/>
</dbReference>
<evidence type="ECO:0000313" key="9">
    <source>
        <dbReference type="Proteomes" id="UP000248423"/>
    </source>
</evidence>
<dbReference type="AlphaFoldDB" id="A0A319DV74"/>
<dbReference type="VEuPathDB" id="FungiDB:BO78DRAFT_327185"/>
<proteinExistence type="predicted"/>
<dbReference type="InterPro" id="IPR050987">
    <property type="entry name" value="AtrR-like"/>
</dbReference>
<sequence length="650" mass="71483">MNGIRKGITRRRGACEPCKSRKTRCDGGNPCTHCRRRSSLCCYSRARVPAGSLPTAYLPSPTSSWLEGVTDIQSRQSIPPRGCPDTVAPESLDLPAWELPDMAWDTCVDWSVDGSPLRDASGHDSGQAHGHFNSPAVSACPETQAGGTLSIHALQNELFNRQVTADFWLPSLYANQHVFGGGRHQIHTQKAVDILTSCIWEEARQSSRNCHEAPADLPLDRDPGVAVYIQACFESPLIGVASFLSKTCAHECVEEVVKSRGTDPATVSLVYSLLALGCYIVSIQSGTRDVVEGIGRATGYFRRALSELNSLGMCDATARTLQAFSFQTIFADKSGHCSKPRLLTLAVHCLQALGLHSSRRLGQFCTETTDERSLKAAFWFLYAAEKADAAYTGRFSIMDDHLADHSPSDELQPGNEAWLTLQCLYGRLCDRLIDTLYSQTALQTSRPEMCRRIESAYSLLQSWLDIFQTHRSAASPASGSSRLDEQAEAEAYLSYHFLTLLIHGKWLQLAQGGLDSDETEWFQRSQSRCVAAARAVLEQCSQQTHVELLASLRFLSLPKIAACILFLTSPSRGGRDEDCIYLRMACGFYSHLAIFMPIRLTPLLELVDLASQVSTDDRGMQPDICNGETMPGVSGQSADHRVFLHQTASE</sequence>
<dbReference type="PROSITE" id="PS50048">
    <property type="entry name" value="ZN2_CY6_FUNGAL_2"/>
    <property type="match status" value="1"/>
</dbReference>
<dbReference type="SMART" id="SM00066">
    <property type="entry name" value="GAL4"/>
    <property type="match status" value="1"/>
</dbReference>
<dbReference type="InterPro" id="IPR001138">
    <property type="entry name" value="Zn2Cys6_DnaBD"/>
</dbReference>
<gene>
    <name evidence="8" type="ORF">BO78DRAFT_327185</name>
</gene>
<evidence type="ECO:0000256" key="6">
    <source>
        <dbReference type="ARBA" id="ARBA00023242"/>
    </source>
</evidence>
<reference evidence="8 9" key="1">
    <citation type="submission" date="2018-02" db="EMBL/GenBank/DDBJ databases">
        <title>The genomes of Aspergillus section Nigri reveals drivers in fungal speciation.</title>
        <authorList>
            <consortium name="DOE Joint Genome Institute"/>
            <person name="Vesth T.C."/>
            <person name="Nybo J."/>
            <person name="Theobald S."/>
            <person name="Brandl J."/>
            <person name="Frisvad J.C."/>
            <person name="Nielsen K.F."/>
            <person name="Lyhne E.K."/>
            <person name="Kogle M.E."/>
            <person name="Kuo A."/>
            <person name="Riley R."/>
            <person name="Clum A."/>
            <person name="Nolan M."/>
            <person name="Lipzen A."/>
            <person name="Salamov A."/>
            <person name="Henrissat B."/>
            <person name="Wiebenga A."/>
            <person name="De vries R.P."/>
            <person name="Grigoriev I.V."/>
            <person name="Mortensen U.H."/>
            <person name="Andersen M.R."/>
            <person name="Baker S.E."/>
        </authorList>
    </citation>
    <scope>NUCLEOTIDE SEQUENCE [LARGE SCALE GENOMIC DNA]</scope>
    <source>
        <strain evidence="8 9">CBS 121057</strain>
    </source>
</reference>
<accession>A0A319DV74</accession>
<keyword evidence="9" id="KW-1185">Reference proteome</keyword>
<evidence type="ECO:0000256" key="4">
    <source>
        <dbReference type="ARBA" id="ARBA00023125"/>
    </source>
</evidence>
<dbReference type="SUPFAM" id="SSF57701">
    <property type="entry name" value="Zn2/Cys6 DNA-binding domain"/>
    <property type="match status" value="1"/>
</dbReference>
<dbReference type="PROSITE" id="PS00463">
    <property type="entry name" value="ZN2_CY6_FUNGAL_1"/>
    <property type="match status" value="1"/>
</dbReference>
<evidence type="ECO:0000256" key="3">
    <source>
        <dbReference type="ARBA" id="ARBA00023015"/>
    </source>
</evidence>
<evidence type="ECO:0000259" key="7">
    <source>
        <dbReference type="PROSITE" id="PS50048"/>
    </source>
</evidence>
<dbReference type="Pfam" id="PF04082">
    <property type="entry name" value="Fungal_trans"/>
    <property type="match status" value="1"/>
</dbReference>
<dbReference type="InterPro" id="IPR036864">
    <property type="entry name" value="Zn2-C6_fun-type_DNA-bd_sf"/>
</dbReference>
<comment type="subcellular location">
    <subcellularLocation>
        <location evidence="1">Nucleus</location>
    </subcellularLocation>
</comment>
<dbReference type="GO" id="GO:0006351">
    <property type="term" value="P:DNA-templated transcription"/>
    <property type="evidence" value="ECO:0007669"/>
    <property type="project" value="InterPro"/>
</dbReference>
<keyword evidence="5" id="KW-0804">Transcription</keyword>
<dbReference type="EMBL" id="KZ826410">
    <property type="protein sequence ID" value="PYI01632.1"/>
    <property type="molecule type" value="Genomic_DNA"/>
</dbReference>
<dbReference type="STRING" id="1448318.A0A319DV74"/>